<protein>
    <recommendedName>
        <fullName evidence="3">Protein kinase domain-containing protein</fullName>
    </recommendedName>
</protein>
<dbReference type="Gene3D" id="1.25.10.10">
    <property type="entry name" value="Leucine-rich Repeat Variant"/>
    <property type="match status" value="1"/>
</dbReference>
<evidence type="ECO:0000313" key="5">
    <source>
        <dbReference type="Proteomes" id="UP000663852"/>
    </source>
</evidence>
<dbReference type="PANTHER" id="PTHR12984:SF15">
    <property type="entry name" value="PROTEIN-ASSOCIATING WITH THE CARBOXYL-TERMINAL DOMAIN OF EZRIN"/>
    <property type="match status" value="1"/>
</dbReference>
<feature type="compositionally biased region" description="Polar residues" evidence="2">
    <location>
        <begin position="463"/>
        <end position="490"/>
    </location>
</feature>
<evidence type="ECO:0000313" key="4">
    <source>
        <dbReference type="EMBL" id="CAF1033899.1"/>
    </source>
</evidence>
<dbReference type="OrthoDB" id="9942861at2759"/>
<dbReference type="GO" id="GO:0004672">
    <property type="term" value="F:protein kinase activity"/>
    <property type="evidence" value="ECO:0007669"/>
    <property type="project" value="InterPro"/>
</dbReference>
<dbReference type="GO" id="GO:0005524">
    <property type="term" value="F:ATP binding"/>
    <property type="evidence" value="ECO:0007669"/>
    <property type="project" value="InterPro"/>
</dbReference>
<evidence type="ECO:0000256" key="1">
    <source>
        <dbReference type="ARBA" id="ARBA00038349"/>
    </source>
</evidence>
<feature type="region of interest" description="Disordered" evidence="2">
    <location>
        <begin position="536"/>
        <end position="561"/>
    </location>
</feature>
<feature type="region of interest" description="Disordered" evidence="2">
    <location>
        <begin position="452"/>
        <end position="495"/>
    </location>
</feature>
<dbReference type="InterPro" id="IPR011989">
    <property type="entry name" value="ARM-like"/>
</dbReference>
<sequence>MGNDLSSTTARTLIPLDDAACWQLYNGTNERSEAISIFVAKQTFSVECRRSIQFLKTIRHPNIIKFFNGFKTFVDQDSFIADCVHPLANKLTNQDIDSTAKLCLGLYHLSQALEFLHEKARISHNNVCLSSLYISLNGIWKLGNFECACRYDNLNKKYLSSLKLIRWEECITPEEDEKSSTEITKKDIYAIDIYGFGTLIRHLMTIVNVDDALKNLLDNLQISLTDEDSQSRPKWSALLQTQLFQIDYIKTTEVLDRLPTVETSDLDAVVESLSTYLDNLNSAYFNELLIRRLFVPFMFLCSSTRSKIIPRILIPKEDNANSESWIPVDKYRTYVIPLIVDLFSYHVTCIRETLLEYYNSYWQLIDRTTLINIILPQLVYGLKDSSNSICTLTLLALAAMVPVLGGDIVVGGQRKQIFTDKIKKENVSSPKLAKAAAAATAAAASVKNSPVATPTSLHKIRKSSPSSTTKINASQVESLSTHTPQQTKPSSAPVKTLSAITPSEHTNGYHVPTNISNVEPPVAIVQNGVFNSNHESEIERNDDDDDGQWSDWEHNPDPPELPDVFLPEEPKQSVTTILPSSSKSLKLNNISKPKWNPNAPLGSEYEIPPVVRSTNKSRNDEALDNQESEDFFKDMIPKFQTVQLMTQLETMFNLNPEKYKEEKKSTDATLSFSNKFGIMQHDHEDNQEIESGNNNWDE</sequence>
<dbReference type="AlphaFoldDB" id="A0A814J679"/>
<feature type="region of interest" description="Disordered" evidence="2">
    <location>
        <begin position="679"/>
        <end position="698"/>
    </location>
</feature>
<accession>A0A814J679</accession>
<proteinExistence type="inferred from homology"/>
<dbReference type="InterPro" id="IPR000719">
    <property type="entry name" value="Prot_kinase_dom"/>
</dbReference>
<feature type="domain" description="Protein kinase" evidence="3">
    <location>
        <begin position="1"/>
        <end position="285"/>
    </location>
</feature>
<feature type="compositionally biased region" description="Polar residues" evidence="2">
    <location>
        <begin position="689"/>
        <end position="698"/>
    </location>
</feature>
<dbReference type="Proteomes" id="UP000663852">
    <property type="component" value="Unassembled WGS sequence"/>
</dbReference>
<dbReference type="InterPro" id="IPR011009">
    <property type="entry name" value="Kinase-like_dom_sf"/>
</dbReference>
<evidence type="ECO:0000256" key="2">
    <source>
        <dbReference type="SAM" id="MobiDB-lite"/>
    </source>
</evidence>
<dbReference type="Gene3D" id="1.10.510.10">
    <property type="entry name" value="Transferase(Phosphotransferase) domain 1"/>
    <property type="match status" value="1"/>
</dbReference>
<evidence type="ECO:0000259" key="3">
    <source>
        <dbReference type="PROSITE" id="PS50011"/>
    </source>
</evidence>
<dbReference type="SUPFAM" id="SSF56112">
    <property type="entry name" value="Protein kinase-like (PK-like)"/>
    <property type="match status" value="1"/>
</dbReference>
<name>A0A814J679_ADIRI</name>
<comment type="similarity">
    <text evidence="1">Belongs to the protein kinase superfamily.</text>
</comment>
<dbReference type="PROSITE" id="PS50011">
    <property type="entry name" value="PROTEIN_KINASE_DOM"/>
    <property type="match status" value="1"/>
</dbReference>
<dbReference type="PANTHER" id="PTHR12984">
    <property type="entry name" value="SCY1-RELATED S/T PROTEIN KINASE-LIKE"/>
    <property type="match status" value="1"/>
</dbReference>
<organism evidence="4 5">
    <name type="scientific">Adineta ricciae</name>
    <name type="common">Rotifer</name>
    <dbReference type="NCBI Taxonomy" id="249248"/>
    <lineage>
        <taxon>Eukaryota</taxon>
        <taxon>Metazoa</taxon>
        <taxon>Spiralia</taxon>
        <taxon>Gnathifera</taxon>
        <taxon>Rotifera</taxon>
        <taxon>Eurotatoria</taxon>
        <taxon>Bdelloidea</taxon>
        <taxon>Adinetida</taxon>
        <taxon>Adinetidae</taxon>
        <taxon>Adineta</taxon>
    </lineage>
</organism>
<comment type="caution">
    <text evidence="4">The sequence shown here is derived from an EMBL/GenBank/DDBJ whole genome shotgun (WGS) entry which is preliminary data.</text>
</comment>
<gene>
    <name evidence="4" type="ORF">EDS130_LOCUS16557</name>
</gene>
<dbReference type="EMBL" id="CAJNOJ010000072">
    <property type="protein sequence ID" value="CAF1033899.1"/>
    <property type="molecule type" value="Genomic_DNA"/>
</dbReference>
<dbReference type="InterPro" id="IPR051177">
    <property type="entry name" value="CIK-Related_Protein"/>
</dbReference>
<dbReference type="Gene3D" id="3.30.200.20">
    <property type="entry name" value="Phosphorylase Kinase, domain 1"/>
    <property type="match status" value="1"/>
</dbReference>
<reference evidence="4" key="1">
    <citation type="submission" date="2021-02" db="EMBL/GenBank/DDBJ databases">
        <authorList>
            <person name="Nowell W R."/>
        </authorList>
    </citation>
    <scope>NUCLEOTIDE SEQUENCE</scope>
</reference>